<dbReference type="InterPro" id="IPR013557">
    <property type="entry name" value="AntA/B_antirep"/>
</dbReference>
<dbReference type="Pfam" id="PF08346">
    <property type="entry name" value="AntA"/>
    <property type="match status" value="1"/>
</dbReference>
<organism evidence="3 4">
    <name type="scientific">Moraxella lacunata</name>
    <dbReference type="NCBI Taxonomy" id="477"/>
    <lineage>
        <taxon>Bacteria</taxon>
        <taxon>Pseudomonadati</taxon>
        <taxon>Pseudomonadota</taxon>
        <taxon>Gammaproteobacteria</taxon>
        <taxon>Moraxellales</taxon>
        <taxon>Moraxellaceae</taxon>
        <taxon>Moraxella</taxon>
    </lineage>
</organism>
<reference evidence="3 4" key="1">
    <citation type="submission" date="2018-06" db="EMBL/GenBank/DDBJ databases">
        <authorList>
            <consortium name="Pathogen Informatics"/>
            <person name="Doyle S."/>
        </authorList>
    </citation>
    <scope>NUCLEOTIDE SEQUENCE [LARGE SCALE GENOMIC DNA]</scope>
    <source>
        <strain evidence="3 4">NCTC7911</strain>
    </source>
</reference>
<dbReference type="AlphaFoldDB" id="A0A378QH31"/>
<protein>
    <submittedName>
        <fullName evidence="3">Phage anti-repressor protein</fullName>
    </submittedName>
</protein>
<keyword evidence="4" id="KW-1185">Reference proteome</keyword>
<feature type="domain" description="AntA/AntB antirepressor" evidence="2">
    <location>
        <begin position="17"/>
        <end position="86"/>
    </location>
</feature>
<dbReference type="PANTHER" id="PTHR36180:SF1">
    <property type="entry name" value="ANTA_ANTB ANTIREPRESSOR DOMAIN-CONTAINING PROTEIN"/>
    <property type="match status" value="1"/>
</dbReference>
<gene>
    <name evidence="3" type="ORF">NCTC7911_01232</name>
</gene>
<evidence type="ECO:0000313" key="3">
    <source>
        <dbReference type="EMBL" id="STY99852.1"/>
    </source>
</evidence>
<evidence type="ECO:0000313" key="4">
    <source>
        <dbReference type="Proteomes" id="UP000254107"/>
    </source>
</evidence>
<feature type="domain" description="Antirepressor protein C-terminal" evidence="1">
    <location>
        <begin position="130"/>
        <end position="226"/>
    </location>
</feature>
<accession>A0A378QH31</accession>
<dbReference type="GeneID" id="302269838"/>
<sequence>MTNLPQVQEHYELTQAVNARELHAFLQNKRQFSDWIKQRISEYDFVENQDFVSFSQNCEKPKGGRPTTEYAITLDMAKELSMVERNEQGKQARKYFIECEKRLHATMPQTYIEALQALLDSEKQKQALLAQAQKDAPKVRHYDLVAERTNLMNASQVGSKIGLSAVRLNKYLDEFGVYNKAVKRNKRTFNHWFILRGFGKMIQGEMGYDQAVFTHTGEAWVIEKLANEGVVA</sequence>
<dbReference type="EMBL" id="UGQC01000001">
    <property type="protein sequence ID" value="STY99852.1"/>
    <property type="molecule type" value="Genomic_DNA"/>
</dbReference>
<dbReference type="RefSeq" id="WP_115247546.1">
    <property type="nucleotide sequence ID" value="NZ_UGQC01000001.1"/>
</dbReference>
<proteinExistence type="predicted"/>
<evidence type="ECO:0000259" key="2">
    <source>
        <dbReference type="Pfam" id="PF08346"/>
    </source>
</evidence>
<dbReference type="GO" id="GO:0003677">
    <property type="term" value="F:DNA binding"/>
    <property type="evidence" value="ECO:0007669"/>
    <property type="project" value="InterPro"/>
</dbReference>
<evidence type="ECO:0000259" key="1">
    <source>
        <dbReference type="Pfam" id="PF03374"/>
    </source>
</evidence>
<dbReference type="Pfam" id="PF03374">
    <property type="entry name" value="ANT"/>
    <property type="match status" value="1"/>
</dbReference>
<dbReference type="PANTHER" id="PTHR36180">
    <property type="entry name" value="DNA-BINDING PROTEIN-RELATED-RELATED"/>
    <property type="match status" value="1"/>
</dbReference>
<dbReference type="InterPro" id="IPR005039">
    <property type="entry name" value="Ant_C"/>
</dbReference>
<name>A0A378QH31_MORLA</name>
<dbReference type="Proteomes" id="UP000254107">
    <property type="component" value="Unassembled WGS sequence"/>
</dbReference>